<evidence type="ECO:0000256" key="2">
    <source>
        <dbReference type="ARBA" id="ARBA00022448"/>
    </source>
</evidence>
<evidence type="ECO:0000256" key="9">
    <source>
        <dbReference type="ARBA" id="ARBA00022989"/>
    </source>
</evidence>
<dbReference type="GO" id="GO:0042742">
    <property type="term" value="P:defense response to bacterium"/>
    <property type="evidence" value="ECO:0007669"/>
    <property type="project" value="TreeGrafter"/>
</dbReference>
<feature type="signal peptide" evidence="14">
    <location>
        <begin position="1"/>
        <end position="26"/>
    </location>
</feature>
<evidence type="ECO:0000256" key="4">
    <source>
        <dbReference type="ARBA" id="ARBA00022581"/>
    </source>
</evidence>
<evidence type="ECO:0000313" key="17">
    <source>
        <dbReference type="Proteomes" id="UP001153555"/>
    </source>
</evidence>
<protein>
    <submittedName>
        <fullName evidence="16">Cysteine-rich repeat secretory protein 12</fullName>
    </submittedName>
</protein>
<dbReference type="Pfam" id="PF01657">
    <property type="entry name" value="Stress-antifung"/>
    <property type="match status" value="2"/>
</dbReference>
<keyword evidence="11" id="KW-1015">Disulfide bond</keyword>
<evidence type="ECO:0000256" key="10">
    <source>
        <dbReference type="ARBA" id="ARBA00023136"/>
    </source>
</evidence>
<reference evidence="16" key="1">
    <citation type="submission" date="2019-12" db="EMBL/GenBank/DDBJ databases">
        <authorList>
            <person name="Scholes J."/>
        </authorList>
    </citation>
    <scope>NUCLEOTIDE SEQUENCE</scope>
</reference>
<dbReference type="InterPro" id="IPR051378">
    <property type="entry name" value="Cell2Cell_Antifungal"/>
</dbReference>
<dbReference type="InterPro" id="IPR002902">
    <property type="entry name" value="GNK2"/>
</dbReference>
<dbReference type="EMBL" id="CACSLK010034108">
    <property type="protein sequence ID" value="CAA0841411.1"/>
    <property type="molecule type" value="Genomic_DNA"/>
</dbReference>
<keyword evidence="9" id="KW-1133">Transmembrane helix</keyword>
<keyword evidence="2" id="KW-0813">Transport</keyword>
<keyword evidence="4" id="KW-0945">Host-virus interaction</keyword>
<comment type="subcellular location">
    <subcellularLocation>
        <location evidence="12">Cell junction</location>
        <location evidence="12">Plasmodesma</location>
    </subcellularLocation>
    <subcellularLocation>
        <location evidence="1">Cell membrane</location>
        <topology evidence="1">Single-pass type I membrane protein</topology>
    </subcellularLocation>
</comment>
<dbReference type="InterPro" id="IPR038408">
    <property type="entry name" value="GNK2_sf"/>
</dbReference>
<sequence length="278" mass="29023">MNVHCGLSLSLSLLSLTFLLSPLSESAVDSFIYAGCSQLRYSPDPTSPFESNLDSILTSLVNSASTAPFNNFKISVPGSGPGDAVYGLYQCRGDLSGPDCRRCVAAAVARLAATCPGAVGATLQLDGCLVRYDNASFLGQEDRAVASDRCGPAAAAGGDLLARKDGVLTYLAAGAQYFRVAVSGEVRGVAQCTGDLSGGECQDCVAEAIQRLRNECASSLWGDMFLGKCYARYSERGYTSSSENDDGVEKTLAIFIGLIAALAKIQSVIADLGYSEEP</sequence>
<feature type="domain" description="Gnk2-homologous" evidence="15">
    <location>
        <begin position="138"/>
        <end position="238"/>
    </location>
</feature>
<comment type="caution">
    <text evidence="16">The sequence shown here is derived from an EMBL/GenBank/DDBJ whole genome shotgun (WGS) entry which is preliminary data.</text>
</comment>
<evidence type="ECO:0000256" key="1">
    <source>
        <dbReference type="ARBA" id="ARBA00004251"/>
    </source>
</evidence>
<evidence type="ECO:0000259" key="15">
    <source>
        <dbReference type="PROSITE" id="PS51473"/>
    </source>
</evidence>
<keyword evidence="17" id="KW-1185">Reference proteome</keyword>
<feature type="domain" description="Gnk2-homologous" evidence="15">
    <location>
        <begin position="29"/>
        <end position="137"/>
    </location>
</feature>
<dbReference type="PANTHER" id="PTHR32080">
    <property type="entry name" value="ANTIFUNGAL PROTEIN GINKBILOBIN-2-LIKE"/>
    <property type="match status" value="1"/>
</dbReference>
<evidence type="ECO:0000256" key="14">
    <source>
        <dbReference type="SAM" id="SignalP"/>
    </source>
</evidence>
<evidence type="ECO:0000313" key="16">
    <source>
        <dbReference type="EMBL" id="CAA0841411.1"/>
    </source>
</evidence>
<dbReference type="GO" id="GO:0005886">
    <property type="term" value="C:plasma membrane"/>
    <property type="evidence" value="ECO:0007669"/>
    <property type="project" value="UniProtKB-SubCell"/>
</dbReference>
<gene>
    <name evidence="16" type="ORF">SHERM_07422</name>
</gene>
<dbReference type="Gene3D" id="3.30.430.20">
    <property type="entry name" value="Gnk2 domain, C-X8-C-X2-C motif"/>
    <property type="match status" value="2"/>
</dbReference>
<dbReference type="FunFam" id="3.30.430.20:FF:000001">
    <property type="entry name" value="cysteine-rich repeat secretory protein 3"/>
    <property type="match status" value="1"/>
</dbReference>
<dbReference type="AlphaFoldDB" id="A0A9N7RTK3"/>
<name>A0A9N7RTK3_STRHE</name>
<evidence type="ECO:0000256" key="3">
    <source>
        <dbReference type="ARBA" id="ARBA00022475"/>
    </source>
</evidence>
<evidence type="ECO:0000256" key="5">
    <source>
        <dbReference type="ARBA" id="ARBA00022692"/>
    </source>
</evidence>
<dbReference type="CDD" id="cd23509">
    <property type="entry name" value="Gnk2-like"/>
    <property type="match status" value="2"/>
</dbReference>
<dbReference type="Proteomes" id="UP001153555">
    <property type="component" value="Unassembled WGS sequence"/>
</dbReference>
<keyword evidence="5" id="KW-0812">Transmembrane</keyword>
<evidence type="ECO:0000256" key="8">
    <source>
        <dbReference type="ARBA" id="ARBA00022949"/>
    </source>
</evidence>
<dbReference type="GO" id="GO:0009506">
    <property type="term" value="C:plasmodesma"/>
    <property type="evidence" value="ECO:0007669"/>
    <property type="project" value="UniProtKB-SubCell"/>
</dbReference>
<evidence type="ECO:0000256" key="7">
    <source>
        <dbReference type="ARBA" id="ARBA00022737"/>
    </source>
</evidence>
<dbReference type="PROSITE" id="PS51473">
    <property type="entry name" value="GNK2"/>
    <property type="match status" value="2"/>
</dbReference>
<keyword evidence="7" id="KW-0677">Repeat</keyword>
<evidence type="ECO:0000256" key="11">
    <source>
        <dbReference type="ARBA" id="ARBA00023157"/>
    </source>
</evidence>
<evidence type="ECO:0000256" key="12">
    <source>
        <dbReference type="ARBA" id="ARBA00024184"/>
    </source>
</evidence>
<dbReference type="OrthoDB" id="1097929at2759"/>
<evidence type="ECO:0000256" key="13">
    <source>
        <dbReference type="ARBA" id="ARBA00038393"/>
    </source>
</evidence>
<proteinExistence type="inferred from homology"/>
<organism evidence="16 17">
    <name type="scientific">Striga hermonthica</name>
    <name type="common">Purple witchweed</name>
    <name type="synonym">Buchnera hermonthica</name>
    <dbReference type="NCBI Taxonomy" id="68872"/>
    <lineage>
        <taxon>Eukaryota</taxon>
        <taxon>Viridiplantae</taxon>
        <taxon>Streptophyta</taxon>
        <taxon>Embryophyta</taxon>
        <taxon>Tracheophyta</taxon>
        <taxon>Spermatophyta</taxon>
        <taxon>Magnoliopsida</taxon>
        <taxon>eudicotyledons</taxon>
        <taxon>Gunneridae</taxon>
        <taxon>Pentapetalae</taxon>
        <taxon>asterids</taxon>
        <taxon>lamiids</taxon>
        <taxon>Lamiales</taxon>
        <taxon>Orobanchaceae</taxon>
        <taxon>Buchnereae</taxon>
        <taxon>Striga</taxon>
    </lineage>
</organism>
<keyword evidence="10" id="KW-0472">Membrane</keyword>
<keyword evidence="3" id="KW-1003">Cell membrane</keyword>
<keyword evidence="6 14" id="KW-0732">Signal</keyword>
<keyword evidence="8" id="KW-0965">Cell junction</keyword>
<comment type="similarity">
    <text evidence="13">Belongs to the cysteine-rich repeat secretory protein family. Plasmodesmata-located proteins (PDLD) subfamily.</text>
</comment>
<evidence type="ECO:0000256" key="6">
    <source>
        <dbReference type="ARBA" id="ARBA00022729"/>
    </source>
</evidence>
<feature type="chain" id="PRO_5040258435" evidence="14">
    <location>
        <begin position="27"/>
        <end position="278"/>
    </location>
</feature>
<dbReference type="PANTHER" id="PTHR32080:SF31">
    <property type="entry name" value="PLASMODESMATA-LOCATED PROTEIN 6"/>
    <property type="match status" value="1"/>
</dbReference>
<accession>A0A9N7RTK3</accession>